<comment type="caution">
    <text evidence="9">The sequence shown here is derived from an EMBL/GenBank/DDBJ whole genome shotgun (WGS) entry which is preliminary data.</text>
</comment>
<sequence length="101" mass="11420">MNSSFDQLIHSDKPVLIDFFATWCGPCQMLGPVLKEVKDQLGDSVSIIKIDVDKNQELAAMQQVRGVPTMMLFQNGKQLWRQSGLLSKEEIIKNILEKSNN</sequence>
<proteinExistence type="inferred from homology"/>
<keyword evidence="10" id="KW-1185">Reference proteome</keyword>
<evidence type="ECO:0000313" key="10">
    <source>
        <dbReference type="Proteomes" id="UP001500968"/>
    </source>
</evidence>
<dbReference type="RefSeq" id="WP_290875917.1">
    <property type="nucleotide sequence ID" value="NZ_BAABCR010000003.1"/>
</dbReference>
<dbReference type="NCBIfam" id="TIGR01068">
    <property type="entry name" value="thioredoxin"/>
    <property type="match status" value="1"/>
</dbReference>
<gene>
    <name evidence="9" type="primary">trxA_1</name>
    <name evidence="9" type="ORF">GCM10022386_02140</name>
</gene>
<dbReference type="EMBL" id="BAABCR010000003">
    <property type="protein sequence ID" value="GAA4022779.1"/>
    <property type="molecule type" value="Genomic_DNA"/>
</dbReference>
<dbReference type="PRINTS" id="PR00421">
    <property type="entry name" value="THIOREDOXIN"/>
</dbReference>
<dbReference type="InterPro" id="IPR013766">
    <property type="entry name" value="Thioredoxin_domain"/>
</dbReference>
<protein>
    <recommendedName>
        <fullName evidence="6 7">Thioredoxin</fullName>
    </recommendedName>
</protein>
<comment type="similarity">
    <text evidence="1 7">Belongs to the thioredoxin family.</text>
</comment>
<dbReference type="Pfam" id="PF00085">
    <property type="entry name" value="Thioredoxin"/>
    <property type="match status" value="1"/>
</dbReference>
<evidence type="ECO:0000256" key="1">
    <source>
        <dbReference type="ARBA" id="ARBA00008987"/>
    </source>
</evidence>
<organism evidence="9 10">
    <name type="scientific">Flavobacterium cheonhonense</name>
    <dbReference type="NCBI Taxonomy" id="706185"/>
    <lineage>
        <taxon>Bacteria</taxon>
        <taxon>Pseudomonadati</taxon>
        <taxon>Bacteroidota</taxon>
        <taxon>Flavobacteriia</taxon>
        <taxon>Flavobacteriales</taxon>
        <taxon>Flavobacteriaceae</taxon>
        <taxon>Flavobacterium</taxon>
    </lineage>
</organism>
<keyword evidence="3" id="KW-0249">Electron transport</keyword>
<evidence type="ECO:0000259" key="8">
    <source>
        <dbReference type="PROSITE" id="PS51352"/>
    </source>
</evidence>
<keyword evidence="5" id="KW-0676">Redox-active center</keyword>
<keyword evidence="4" id="KW-1015">Disulfide bond</keyword>
<keyword evidence="2" id="KW-0813">Transport</keyword>
<evidence type="ECO:0000256" key="6">
    <source>
        <dbReference type="NCBIfam" id="TIGR01068"/>
    </source>
</evidence>
<name>A0ABP7T9Q6_9FLAO</name>
<dbReference type="PANTHER" id="PTHR45663:SF11">
    <property type="entry name" value="GEO12009P1"/>
    <property type="match status" value="1"/>
</dbReference>
<evidence type="ECO:0000256" key="5">
    <source>
        <dbReference type="ARBA" id="ARBA00023284"/>
    </source>
</evidence>
<evidence type="ECO:0000313" key="9">
    <source>
        <dbReference type="EMBL" id="GAA4022779.1"/>
    </source>
</evidence>
<evidence type="ECO:0000256" key="3">
    <source>
        <dbReference type="ARBA" id="ARBA00022982"/>
    </source>
</evidence>
<dbReference type="InterPro" id="IPR036249">
    <property type="entry name" value="Thioredoxin-like_sf"/>
</dbReference>
<reference evidence="10" key="1">
    <citation type="journal article" date="2019" name="Int. J. Syst. Evol. Microbiol.">
        <title>The Global Catalogue of Microorganisms (GCM) 10K type strain sequencing project: providing services to taxonomists for standard genome sequencing and annotation.</title>
        <authorList>
            <consortium name="The Broad Institute Genomics Platform"/>
            <consortium name="The Broad Institute Genome Sequencing Center for Infectious Disease"/>
            <person name="Wu L."/>
            <person name="Ma J."/>
        </authorList>
    </citation>
    <scope>NUCLEOTIDE SEQUENCE [LARGE SCALE GENOMIC DNA]</scope>
    <source>
        <strain evidence="10">JCM 17064</strain>
    </source>
</reference>
<accession>A0ABP7T9Q6</accession>
<dbReference type="CDD" id="cd02947">
    <property type="entry name" value="TRX_family"/>
    <property type="match status" value="1"/>
</dbReference>
<dbReference type="SUPFAM" id="SSF52833">
    <property type="entry name" value="Thioredoxin-like"/>
    <property type="match status" value="1"/>
</dbReference>
<evidence type="ECO:0000256" key="2">
    <source>
        <dbReference type="ARBA" id="ARBA00022448"/>
    </source>
</evidence>
<dbReference type="Proteomes" id="UP001500968">
    <property type="component" value="Unassembled WGS sequence"/>
</dbReference>
<dbReference type="PIRSF" id="PIRSF000077">
    <property type="entry name" value="Thioredoxin"/>
    <property type="match status" value="1"/>
</dbReference>
<evidence type="ECO:0000256" key="4">
    <source>
        <dbReference type="ARBA" id="ARBA00023157"/>
    </source>
</evidence>
<dbReference type="PROSITE" id="PS00194">
    <property type="entry name" value="THIOREDOXIN_1"/>
    <property type="match status" value="1"/>
</dbReference>
<dbReference type="InterPro" id="IPR017937">
    <property type="entry name" value="Thioredoxin_CS"/>
</dbReference>
<dbReference type="Gene3D" id="3.40.30.10">
    <property type="entry name" value="Glutaredoxin"/>
    <property type="match status" value="1"/>
</dbReference>
<evidence type="ECO:0000256" key="7">
    <source>
        <dbReference type="PIRNR" id="PIRNR000077"/>
    </source>
</evidence>
<feature type="domain" description="Thioredoxin" evidence="8">
    <location>
        <begin position="1"/>
        <end position="101"/>
    </location>
</feature>
<dbReference type="PROSITE" id="PS51352">
    <property type="entry name" value="THIOREDOXIN_2"/>
    <property type="match status" value="1"/>
</dbReference>
<dbReference type="PANTHER" id="PTHR45663">
    <property type="entry name" value="GEO12009P1"/>
    <property type="match status" value="1"/>
</dbReference>
<dbReference type="InterPro" id="IPR005746">
    <property type="entry name" value="Thioredoxin"/>
</dbReference>